<evidence type="ECO:0000313" key="2">
    <source>
        <dbReference type="Proteomes" id="UP001519921"/>
    </source>
</evidence>
<name>A0ABS7AKN6_9CLOT</name>
<comment type="caution">
    <text evidence="1">The sequence shown here is derived from an EMBL/GenBank/DDBJ whole genome shotgun (WGS) entry which is preliminary data.</text>
</comment>
<proteinExistence type="predicted"/>
<sequence length="68" mass="8193">MKKIIDLINFIASLITVEEFVRKVLSIFYTACLKAYIFKEKKFFFNKIKTNKPLLKYFKIQKNIIIEI</sequence>
<accession>A0ABS7AKN6</accession>
<dbReference type="RefSeq" id="WP_219778049.1">
    <property type="nucleotide sequence ID" value="NZ_JAHXPT010000002.1"/>
</dbReference>
<organism evidence="1 2">
    <name type="scientific">Clostridium weizhouense</name>
    <dbReference type="NCBI Taxonomy" id="2859781"/>
    <lineage>
        <taxon>Bacteria</taxon>
        <taxon>Bacillati</taxon>
        <taxon>Bacillota</taxon>
        <taxon>Clostridia</taxon>
        <taxon>Eubacteriales</taxon>
        <taxon>Clostridiaceae</taxon>
        <taxon>Clostridium</taxon>
    </lineage>
</organism>
<dbReference type="EMBL" id="JAHXPT010000002">
    <property type="protein sequence ID" value="MBW6408986.1"/>
    <property type="molecule type" value="Genomic_DNA"/>
</dbReference>
<keyword evidence="2" id="KW-1185">Reference proteome</keyword>
<reference evidence="1 2" key="1">
    <citation type="submission" date="2021-07" db="EMBL/GenBank/DDBJ databases">
        <title>Clostridium weizhouense sp. nov., an anaerobic bacterium isolated from activated sludge of Petroleum wastewater.</title>
        <authorList>
            <person name="Li Q."/>
        </authorList>
    </citation>
    <scope>NUCLEOTIDE SEQUENCE [LARGE SCALE GENOMIC DNA]</scope>
    <source>
        <strain evidence="1 2">YB-6</strain>
    </source>
</reference>
<gene>
    <name evidence="1" type="ORF">KYD98_02680</name>
</gene>
<evidence type="ECO:0000313" key="1">
    <source>
        <dbReference type="EMBL" id="MBW6408986.1"/>
    </source>
</evidence>
<protein>
    <submittedName>
        <fullName evidence="1">Uncharacterized protein</fullName>
    </submittedName>
</protein>
<dbReference type="Proteomes" id="UP001519921">
    <property type="component" value="Unassembled WGS sequence"/>
</dbReference>